<dbReference type="EMBL" id="CR555306">
    <property type="protein sequence ID" value="CAI06398.1"/>
    <property type="molecule type" value="Genomic_DNA"/>
</dbReference>
<dbReference type="NCBIfam" id="TIGR00738">
    <property type="entry name" value="rrf2_super"/>
    <property type="match status" value="1"/>
</dbReference>
<dbReference type="KEGG" id="eba:ebA537"/>
<dbReference type="GO" id="GO:0003700">
    <property type="term" value="F:DNA-binding transcription factor activity"/>
    <property type="evidence" value="ECO:0007669"/>
    <property type="project" value="TreeGrafter"/>
</dbReference>
<dbReference type="PANTHER" id="PTHR33221">
    <property type="entry name" value="WINGED HELIX-TURN-HELIX TRANSCRIPTIONAL REGULATOR, RRF2 FAMILY"/>
    <property type="match status" value="1"/>
</dbReference>
<keyword evidence="3" id="KW-1185">Reference proteome</keyword>
<evidence type="ECO:0000256" key="1">
    <source>
        <dbReference type="ARBA" id="ARBA00023125"/>
    </source>
</evidence>
<sequence>MRAARKGRSLPHKLHARYTYRWPRANLSCTADCPVRPVWVCQREEGRSAGTCEEPAMQLTRYTDYAFRTLIFLGLQKPAELVTISIVSEHFDIPRNHLVKIVNHLARLGYIEALRGKGGGIRLNRPATKINLRTVVEAVEETLTPINCHEPTCRILPSCRLVGIMDEAQEAFLAVLGKYSLSDLQQDPQRLEKLLRWFPPAQERSAHVAHS</sequence>
<proteinExistence type="predicted"/>
<dbReference type="GO" id="GO:0003677">
    <property type="term" value="F:DNA binding"/>
    <property type="evidence" value="ECO:0007669"/>
    <property type="project" value="UniProtKB-KW"/>
</dbReference>
<name>Q5P8G1_AROAE</name>
<accession>Q5P8G1</accession>
<gene>
    <name evidence="2" type="ORF">ebA537</name>
</gene>
<evidence type="ECO:0000313" key="3">
    <source>
        <dbReference type="Proteomes" id="UP000006552"/>
    </source>
</evidence>
<dbReference type="Pfam" id="PF02082">
    <property type="entry name" value="Rrf2"/>
    <property type="match status" value="1"/>
</dbReference>
<dbReference type="GO" id="GO:0005829">
    <property type="term" value="C:cytosol"/>
    <property type="evidence" value="ECO:0007669"/>
    <property type="project" value="TreeGrafter"/>
</dbReference>
<dbReference type="Gene3D" id="1.10.10.10">
    <property type="entry name" value="Winged helix-like DNA-binding domain superfamily/Winged helix DNA-binding domain"/>
    <property type="match status" value="1"/>
</dbReference>
<organism evidence="2 3">
    <name type="scientific">Aromatoleum aromaticum (strain DSM 19018 / LMG 30748 / EbN1)</name>
    <name type="common">Azoarcus sp. (strain EbN1)</name>
    <dbReference type="NCBI Taxonomy" id="76114"/>
    <lineage>
        <taxon>Bacteria</taxon>
        <taxon>Pseudomonadati</taxon>
        <taxon>Pseudomonadota</taxon>
        <taxon>Betaproteobacteria</taxon>
        <taxon>Rhodocyclales</taxon>
        <taxon>Rhodocyclaceae</taxon>
        <taxon>Aromatoleum</taxon>
    </lineage>
</organism>
<dbReference type="PANTHER" id="PTHR33221:SF4">
    <property type="entry name" value="HTH-TYPE TRANSCRIPTIONAL REPRESSOR NSRR"/>
    <property type="match status" value="1"/>
</dbReference>
<dbReference type="PROSITE" id="PS51197">
    <property type="entry name" value="HTH_RRF2_2"/>
    <property type="match status" value="1"/>
</dbReference>
<dbReference type="AlphaFoldDB" id="Q5P8G1"/>
<dbReference type="Proteomes" id="UP000006552">
    <property type="component" value="Chromosome"/>
</dbReference>
<dbReference type="SUPFAM" id="SSF46785">
    <property type="entry name" value="Winged helix' DNA-binding domain"/>
    <property type="match status" value="1"/>
</dbReference>
<dbReference type="eggNOG" id="COG1959">
    <property type="taxonomic scope" value="Bacteria"/>
</dbReference>
<reference evidence="2 3" key="1">
    <citation type="journal article" date="2005" name="Arch. Microbiol.">
        <title>The genome sequence of an anaerobic aromatic-degrading denitrifying bacterium, strain EbN1.</title>
        <authorList>
            <person name="Rabus R."/>
            <person name="Kube M."/>
            <person name="Heider J."/>
            <person name="Beck A."/>
            <person name="Heitmann K."/>
            <person name="Widdel F."/>
            <person name="Reinhardt R."/>
        </authorList>
    </citation>
    <scope>NUCLEOTIDE SEQUENCE [LARGE SCALE GENOMIC DNA]</scope>
    <source>
        <strain evidence="2 3">EbN1</strain>
    </source>
</reference>
<dbReference type="InterPro" id="IPR030489">
    <property type="entry name" value="TR_Rrf2-type_CS"/>
</dbReference>
<evidence type="ECO:0000313" key="2">
    <source>
        <dbReference type="EMBL" id="CAI06398.1"/>
    </source>
</evidence>
<dbReference type="InterPro" id="IPR000944">
    <property type="entry name" value="Tscrpt_reg_Rrf2"/>
</dbReference>
<dbReference type="InterPro" id="IPR036390">
    <property type="entry name" value="WH_DNA-bd_sf"/>
</dbReference>
<protein>
    <submittedName>
        <fullName evidence="2">Predicted transcriptional regulator,rf2 family</fullName>
    </submittedName>
</protein>
<dbReference type="InterPro" id="IPR036388">
    <property type="entry name" value="WH-like_DNA-bd_sf"/>
</dbReference>
<keyword evidence="1" id="KW-0238">DNA-binding</keyword>
<dbReference type="STRING" id="76114.ebA537"/>
<dbReference type="HOGENOM" id="CLU_1302809_0_0_4"/>
<dbReference type="PROSITE" id="PS01332">
    <property type="entry name" value="HTH_RRF2_1"/>
    <property type="match status" value="1"/>
</dbReference>